<accession>A0A2T0A8T8</accession>
<proteinExistence type="predicted"/>
<reference evidence="1 2" key="1">
    <citation type="journal article" date="2018" name="Elife">
        <title>Functional genomics of lipid metabolism in the oleaginous yeast Rhodosporidium toruloides.</title>
        <authorList>
            <person name="Coradetti S.T."/>
            <person name="Pinel D."/>
            <person name="Geiselman G."/>
            <person name="Ito M."/>
            <person name="Mondo S."/>
            <person name="Reilly M.C."/>
            <person name="Cheng Y.F."/>
            <person name="Bauer S."/>
            <person name="Grigoriev I."/>
            <person name="Gladden J.M."/>
            <person name="Simmons B.A."/>
            <person name="Brem R."/>
            <person name="Arkin A.P."/>
            <person name="Skerker J.M."/>
        </authorList>
    </citation>
    <scope>NUCLEOTIDE SEQUENCE [LARGE SCALE GENOMIC DNA]</scope>
    <source>
        <strain evidence="1 2">NBRC 0880</strain>
    </source>
</reference>
<evidence type="ECO:0000313" key="2">
    <source>
        <dbReference type="Proteomes" id="UP000239560"/>
    </source>
</evidence>
<organism evidence="1 2">
    <name type="scientific">Rhodotorula toruloides</name>
    <name type="common">Yeast</name>
    <name type="synonym">Rhodosporidium toruloides</name>
    <dbReference type="NCBI Taxonomy" id="5286"/>
    <lineage>
        <taxon>Eukaryota</taxon>
        <taxon>Fungi</taxon>
        <taxon>Dikarya</taxon>
        <taxon>Basidiomycota</taxon>
        <taxon>Pucciniomycotina</taxon>
        <taxon>Microbotryomycetes</taxon>
        <taxon>Sporidiobolales</taxon>
        <taxon>Sporidiobolaceae</taxon>
        <taxon>Rhodotorula</taxon>
    </lineage>
</organism>
<sequence length="217" mass="24773">MASRSNRSRVTPGTGVFPPTYLVAIRLLFSLGTVMWYSEFEAVYQTFSGLEEVADEMIEALGEDAWDPGKARTALSERPANRERYVDFVMPVLMRRLAIQGWYGTDFSNSAHYEDVDLSSMPSFWRQKPIALSSGKHFDIVQRAQYVGEVVHNYTWLHRLDESCSERWNPLRLFSKAQSAGPFRRTRRTTTPTFVHGDQRKMRTGQAWSADGSSADC</sequence>
<protein>
    <submittedName>
        <fullName evidence="1">Uncharacterized protein</fullName>
    </submittedName>
</protein>
<dbReference type="AlphaFoldDB" id="A0A2T0A8T8"/>
<dbReference type="Proteomes" id="UP000239560">
    <property type="component" value="Unassembled WGS sequence"/>
</dbReference>
<dbReference type="OrthoDB" id="10342138at2759"/>
<evidence type="ECO:0000313" key="1">
    <source>
        <dbReference type="EMBL" id="PRQ74430.1"/>
    </source>
</evidence>
<comment type="caution">
    <text evidence="1">The sequence shown here is derived from an EMBL/GenBank/DDBJ whole genome shotgun (WGS) entry which is preliminary data.</text>
</comment>
<name>A0A2T0A8T8_RHOTO</name>
<gene>
    <name evidence="1" type="ORF">AAT19DRAFT_14783</name>
</gene>
<dbReference type="EMBL" id="LCTV02000006">
    <property type="protein sequence ID" value="PRQ74430.1"/>
    <property type="molecule type" value="Genomic_DNA"/>
</dbReference>